<name>A0ABS5JZW4_9BACT</name>
<dbReference type="RefSeq" id="WP_212218186.1">
    <property type="nucleotide sequence ID" value="NZ_JAGUCO010000023.1"/>
</dbReference>
<sequence length="117" mass="13658">MTTSENKNDWDQLLIKLNDITIPAESDEYSEFIPHKGITKEDDILVFELTPIEMSMLNRNINLKYVERSSFICESCKDDLYSFKLGDFEMKIQLPPELDVKVGRNYKLDFILEEAAD</sequence>
<comment type="caution">
    <text evidence="1">The sequence shown here is derived from an EMBL/GenBank/DDBJ whole genome shotgun (WGS) entry which is preliminary data.</text>
</comment>
<organism evidence="1 2">
    <name type="scientific">Carboxylicivirga linearis</name>
    <dbReference type="NCBI Taxonomy" id="1628157"/>
    <lineage>
        <taxon>Bacteria</taxon>
        <taxon>Pseudomonadati</taxon>
        <taxon>Bacteroidota</taxon>
        <taxon>Bacteroidia</taxon>
        <taxon>Marinilabiliales</taxon>
        <taxon>Marinilabiliaceae</taxon>
        <taxon>Carboxylicivirga</taxon>
    </lineage>
</organism>
<gene>
    <name evidence="1" type="ORF">KEM10_19135</name>
</gene>
<evidence type="ECO:0000313" key="2">
    <source>
        <dbReference type="Proteomes" id="UP000708576"/>
    </source>
</evidence>
<evidence type="ECO:0000313" key="1">
    <source>
        <dbReference type="EMBL" id="MBS2100408.1"/>
    </source>
</evidence>
<keyword evidence="2" id="KW-1185">Reference proteome</keyword>
<evidence type="ECO:0008006" key="3">
    <source>
        <dbReference type="Google" id="ProtNLM"/>
    </source>
</evidence>
<dbReference type="EMBL" id="JAGUCO010000023">
    <property type="protein sequence ID" value="MBS2100408.1"/>
    <property type="molecule type" value="Genomic_DNA"/>
</dbReference>
<protein>
    <recommendedName>
        <fullName evidence="3">Hsp20/alpha crystallin family protein</fullName>
    </recommendedName>
</protein>
<accession>A0ABS5JZW4</accession>
<reference evidence="1 2" key="1">
    <citation type="journal article" date="2015" name="Int. J. Syst. Evol. Microbiol.">
        <title>Carboxylicivirga linearis sp. nov., isolated from a sea cucumber culture pond.</title>
        <authorList>
            <person name="Wang F.Q."/>
            <person name="Zhou Y.X."/>
            <person name="Lin X.Z."/>
            <person name="Chen G.J."/>
            <person name="Du Z.J."/>
        </authorList>
    </citation>
    <scope>NUCLEOTIDE SEQUENCE [LARGE SCALE GENOMIC DNA]</scope>
    <source>
        <strain evidence="1 2">FB218</strain>
    </source>
</reference>
<proteinExistence type="predicted"/>
<dbReference type="Proteomes" id="UP000708576">
    <property type="component" value="Unassembled WGS sequence"/>
</dbReference>